<name>A0AAX4KGI4_9TREE</name>
<feature type="compositionally biased region" description="Polar residues" evidence="1">
    <location>
        <begin position="241"/>
        <end position="252"/>
    </location>
</feature>
<protein>
    <recommendedName>
        <fullName evidence="2">DUF7918 domain-containing protein</fullName>
    </recommendedName>
</protein>
<keyword evidence="4" id="KW-1185">Reference proteome</keyword>
<dbReference type="InterPro" id="IPR057678">
    <property type="entry name" value="DUF7918"/>
</dbReference>
<evidence type="ECO:0000259" key="2">
    <source>
        <dbReference type="Pfam" id="PF25534"/>
    </source>
</evidence>
<sequence length="354" mass="40432">MFSKGSGEGFEAWVERKDKKERLIEHQVCYHLSSADQSPRTECFLETVDQPYHICIKKLPSLVYKGDWKCDIWVDGVHLPSHSIWHSFVEINRVKDVLENKGGQFHESSLKFSPLLTTSDRETVTLTQSDIKHLGTIIIQLTPGTWKLVGAGPLQDVKINPKVGDEKAKNLSLTDSRPVHYTSSNLYKFLPTQPKKISYQFTFNYRSRVKLKLMRVIEEAEDEDQEDQQDEDIGKQKERSSIPTESSTSATKKMTPESRFADAIDLSDSPPRKIKKRKLKGILLDEAMKLGEENDQTRMASESEVKSESGDTSKRMKLLGEENQALRQVIRQLKLGQKIEEDAVDLTLDQYDSD</sequence>
<dbReference type="EMBL" id="CP144089">
    <property type="protein sequence ID" value="WWD05696.1"/>
    <property type="molecule type" value="Genomic_DNA"/>
</dbReference>
<organism evidence="3 4">
    <name type="scientific">Kwoniella europaea PYCC6329</name>
    <dbReference type="NCBI Taxonomy" id="1423913"/>
    <lineage>
        <taxon>Eukaryota</taxon>
        <taxon>Fungi</taxon>
        <taxon>Dikarya</taxon>
        <taxon>Basidiomycota</taxon>
        <taxon>Agaricomycotina</taxon>
        <taxon>Tremellomycetes</taxon>
        <taxon>Tremellales</taxon>
        <taxon>Cryptococcaceae</taxon>
        <taxon>Kwoniella</taxon>
    </lineage>
</organism>
<dbReference type="AlphaFoldDB" id="A0AAX4KGI4"/>
<gene>
    <name evidence="3" type="ORF">V865_003777</name>
</gene>
<dbReference type="Proteomes" id="UP001358614">
    <property type="component" value="Chromosome 1"/>
</dbReference>
<feature type="region of interest" description="Disordered" evidence="1">
    <location>
        <begin position="293"/>
        <end position="315"/>
    </location>
</feature>
<dbReference type="GeneID" id="91102580"/>
<dbReference type="RefSeq" id="XP_066083663.1">
    <property type="nucleotide sequence ID" value="XM_066227566.1"/>
</dbReference>
<evidence type="ECO:0000313" key="4">
    <source>
        <dbReference type="Proteomes" id="UP001358614"/>
    </source>
</evidence>
<reference evidence="3 4" key="1">
    <citation type="submission" date="2024-01" db="EMBL/GenBank/DDBJ databases">
        <title>Comparative genomics of Cryptococcus and Kwoniella reveals pathogenesis evolution and contrasting modes of karyotype evolution via chromosome fusion or intercentromeric recombination.</title>
        <authorList>
            <person name="Coelho M.A."/>
            <person name="David-Palma M."/>
            <person name="Shea T."/>
            <person name="Bowers K."/>
            <person name="McGinley-Smith S."/>
            <person name="Mohammad A.W."/>
            <person name="Gnirke A."/>
            <person name="Yurkov A.M."/>
            <person name="Nowrousian M."/>
            <person name="Sun S."/>
            <person name="Cuomo C.A."/>
            <person name="Heitman J."/>
        </authorList>
    </citation>
    <scope>NUCLEOTIDE SEQUENCE [LARGE SCALE GENOMIC DNA]</scope>
    <source>
        <strain evidence="3 4">PYCC6329</strain>
    </source>
</reference>
<evidence type="ECO:0000313" key="3">
    <source>
        <dbReference type="EMBL" id="WWD05696.1"/>
    </source>
</evidence>
<evidence type="ECO:0000256" key="1">
    <source>
        <dbReference type="SAM" id="MobiDB-lite"/>
    </source>
</evidence>
<feature type="region of interest" description="Disordered" evidence="1">
    <location>
        <begin position="219"/>
        <end position="271"/>
    </location>
</feature>
<dbReference type="Pfam" id="PF25534">
    <property type="entry name" value="DUF7918"/>
    <property type="match status" value="1"/>
</dbReference>
<accession>A0AAX4KGI4</accession>
<feature type="domain" description="DUF7918" evidence="2">
    <location>
        <begin position="33"/>
        <end position="218"/>
    </location>
</feature>
<proteinExistence type="predicted"/>
<dbReference type="KEGG" id="ker:91102580"/>
<feature type="compositionally biased region" description="Acidic residues" evidence="1">
    <location>
        <begin position="219"/>
        <end position="231"/>
    </location>
</feature>